<sequence length="34" mass="3962">MPRMCVWIGRWHKSNAESGVPRPKFSNETNSRMA</sequence>
<organism evidence="2">
    <name type="scientific">Rhizophora mucronata</name>
    <name type="common">Asiatic mangrove</name>
    <dbReference type="NCBI Taxonomy" id="61149"/>
    <lineage>
        <taxon>Eukaryota</taxon>
        <taxon>Viridiplantae</taxon>
        <taxon>Streptophyta</taxon>
        <taxon>Embryophyta</taxon>
        <taxon>Tracheophyta</taxon>
        <taxon>Spermatophyta</taxon>
        <taxon>Magnoliopsida</taxon>
        <taxon>eudicotyledons</taxon>
        <taxon>Gunneridae</taxon>
        <taxon>Pentapetalae</taxon>
        <taxon>rosids</taxon>
        <taxon>fabids</taxon>
        <taxon>Malpighiales</taxon>
        <taxon>Rhizophoraceae</taxon>
        <taxon>Rhizophora</taxon>
    </lineage>
</organism>
<dbReference type="AlphaFoldDB" id="A0A2P2PKQ6"/>
<evidence type="ECO:0000313" key="2">
    <source>
        <dbReference type="EMBL" id="MBX55320.1"/>
    </source>
</evidence>
<reference evidence="2" key="1">
    <citation type="submission" date="2018-02" db="EMBL/GenBank/DDBJ databases">
        <title>Rhizophora mucronata_Transcriptome.</title>
        <authorList>
            <person name="Meera S.P."/>
            <person name="Sreeshan A."/>
            <person name="Augustine A."/>
        </authorList>
    </citation>
    <scope>NUCLEOTIDE SEQUENCE</scope>
    <source>
        <tissue evidence="2">Leaf</tissue>
    </source>
</reference>
<proteinExistence type="predicted"/>
<protein>
    <submittedName>
        <fullName evidence="2">Uncharacterized protein</fullName>
    </submittedName>
</protein>
<accession>A0A2P2PKQ6</accession>
<name>A0A2P2PKQ6_RHIMU</name>
<evidence type="ECO:0000256" key="1">
    <source>
        <dbReference type="SAM" id="MobiDB-lite"/>
    </source>
</evidence>
<dbReference type="EMBL" id="GGEC01074836">
    <property type="protein sequence ID" value="MBX55320.1"/>
    <property type="molecule type" value="Transcribed_RNA"/>
</dbReference>
<feature type="region of interest" description="Disordered" evidence="1">
    <location>
        <begin position="15"/>
        <end position="34"/>
    </location>
</feature>